<name>A0A382WQT3_9ZZZZ</name>
<gene>
    <name evidence="1" type="ORF">METZ01_LOCUS413828</name>
</gene>
<dbReference type="AlphaFoldDB" id="A0A382WQT3"/>
<feature type="non-terminal residue" evidence="1">
    <location>
        <position position="1"/>
    </location>
</feature>
<dbReference type="EMBL" id="UINC01161655">
    <property type="protein sequence ID" value="SVD60974.1"/>
    <property type="molecule type" value="Genomic_DNA"/>
</dbReference>
<organism evidence="1">
    <name type="scientific">marine metagenome</name>
    <dbReference type="NCBI Taxonomy" id="408172"/>
    <lineage>
        <taxon>unclassified sequences</taxon>
        <taxon>metagenomes</taxon>
        <taxon>ecological metagenomes</taxon>
    </lineage>
</organism>
<proteinExistence type="predicted"/>
<sequence length="78" mass="8709">VISSQESLVEINASPQDVFLDDERSTQLIESTFEPYGLAADEAFMAEVEYAVESPMVSHLIVLDELTPRLHDTIVTVR</sequence>
<evidence type="ECO:0000313" key="1">
    <source>
        <dbReference type="EMBL" id="SVD60974.1"/>
    </source>
</evidence>
<accession>A0A382WQT3</accession>
<protein>
    <submittedName>
        <fullName evidence="1">Uncharacterized protein</fullName>
    </submittedName>
</protein>
<reference evidence="1" key="1">
    <citation type="submission" date="2018-05" db="EMBL/GenBank/DDBJ databases">
        <authorList>
            <person name="Lanie J.A."/>
            <person name="Ng W.-L."/>
            <person name="Kazmierczak K.M."/>
            <person name="Andrzejewski T.M."/>
            <person name="Davidsen T.M."/>
            <person name="Wayne K.J."/>
            <person name="Tettelin H."/>
            <person name="Glass J.I."/>
            <person name="Rusch D."/>
            <person name="Podicherti R."/>
            <person name="Tsui H.-C.T."/>
            <person name="Winkler M.E."/>
        </authorList>
    </citation>
    <scope>NUCLEOTIDE SEQUENCE</scope>
</reference>